<evidence type="ECO:0000256" key="1">
    <source>
        <dbReference type="SAM" id="MobiDB-lite"/>
    </source>
</evidence>
<evidence type="ECO:0000313" key="2">
    <source>
        <dbReference type="EMBL" id="KAI4538466.1"/>
    </source>
</evidence>
<gene>
    <name evidence="2" type="ORF">MG293_011869</name>
</gene>
<accession>A0AAD4Y9M7</accession>
<dbReference type="Proteomes" id="UP001214576">
    <property type="component" value="Unassembled WGS sequence"/>
</dbReference>
<dbReference type="AlphaFoldDB" id="A0AAD4Y9M7"/>
<sequence>MAAAPPNQDPADRWVSSPRPAGLGLRRSLRLVTENVAPLGVGRGRTRRMAAALTPRRAVRASEAREGLWTPARPSLDLGATRIRDLRWPLCPSWTRPLLVRATTDKGLNGPAR</sequence>
<feature type="region of interest" description="Disordered" evidence="1">
    <location>
        <begin position="1"/>
        <end position="21"/>
    </location>
</feature>
<protein>
    <submittedName>
        <fullName evidence="2">Uncharacterized protein</fullName>
    </submittedName>
</protein>
<comment type="caution">
    <text evidence="2">The sequence shown here is derived from an EMBL/GenBank/DDBJ whole genome shotgun (WGS) entry which is preliminary data.</text>
</comment>
<reference evidence="2" key="1">
    <citation type="submission" date="2022-03" db="EMBL/GenBank/DDBJ databases">
        <title>Genomic analyses of argali, domestic sheep and their hybrids provide insights into chromosomal evolution, heterosis and genetic basis of agronomic traits.</title>
        <authorList>
            <person name="Li M."/>
        </authorList>
    </citation>
    <scope>NUCLEOTIDE SEQUENCE</scope>
    <source>
        <strain evidence="2">CAU-MHL-2022a</strain>
        <tissue evidence="2">Skin</tissue>
    </source>
</reference>
<name>A0AAD4Y9M7_OVIAM</name>
<proteinExistence type="predicted"/>
<keyword evidence="3" id="KW-1185">Reference proteome</keyword>
<dbReference type="EMBL" id="JAKZEL010000013">
    <property type="protein sequence ID" value="KAI4538466.1"/>
    <property type="molecule type" value="Genomic_DNA"/>
</dbReference>
<organism evidence="2 3">
    <name type="scientific">Ovis ammon polii</name>
    <dbReference type="NCBI Taxonomy" id="230172"/>
    <lineage>
        <taxon>Eukaryota</taxon>
        <taxon>Metazoa</taxon>
        <taxon>Chordata</taxon>
        <taxon>Craniata</taxon>
        <taxon>Vertebrata</taxon>
        <taxon>Euteleostomi</taxon>
        <taxon>Mammalia</taxon>
        <taxon>Eutheria</taxon>
        <taxon>Laurasiatheria</taxon>
        <taxon>Artiodactyla</taxon>
        <taxon>Ruminantia</taxon>
        <taxon>Pecora</taxon>
        <taxon>Bovidae</taxon>
        <taxon>Caprinae</taxon>
        <taxon>Ovis</taxon>
    </lineage>
</organism>
<evidence type="ECO:0000313" key="3">
    <source>
        <dbReference type="Proteomes" id="UP001214576"/>
    </source>
</evidence>